<protein>
    <submittedName>
        <fullName evidence="1">Uncharacterized protein</fullName>
    </submittedName>
</protein>
<dbReference type="AlphaFoldDB" id="A0AAV7UYL3"/>
<evidence type="ECO:0000313" key="1">
    <source>
        <dbReference type="EMBL" id="KAJ1193651.1"/>
    </source>
</evidence>
<gene>
    <name evidence="1" type="ORF">NDU88_002947</name>
</gene>
<keyword evidence="2" id="KW-1185">Reference proteome</keyword>
<dbReference type="EMBL" id="JANPWB010000004">
    <property type="protein sequence ID" value="KAJ1193651.1"/>
    <property type="molecule type" value="Genomic_DNA"/>
</dbReference>
<name>A0AAV7UYL3_PLEWA</name>
<organism evidence="1 2">
    <name type="scientific">Pleurodeles waltl</name>
    <name type="common">Iberian ribbed newt</name>
    <dbReference type="NCBI Taxonomy" id="8319"/>
    <lineage>
        <taxon>Eukaryota</taxon>
        <taxon>Metazoa</taxon>
        <taxon>Chordata</taxon>
        <taxon>Craniata</taxon>
        <taxon>Vertebrata</taxon>
        <taxon>Euteleostomi</taxon>
        <taxon>Amphibia</taxon>
        <taxon>Batrachia</taxon>
        <taxon>Caudata</taxon>
        <taxon>Salamandroidea</taxon>
        <taxon>Salamandridae</taxon>
        <taxon>Pleurodelinae</taxon>
        <taxon>Pleurodeles</taxon>
    </lineage>
</organism>
<sequence>MLQVDRYPFCLVAQQQCPVVGLVAEVNATRCHAGGAGPDQRREPLGEITAAACVVVSVAVVVMTHVDEAAVGCQGGGGDEGGWGVSFDPSIGVLSPCEPVVSKGQA</sequence>
<accession>A0AAV7UYL3</accession>
<evidence type="ECO:0000313" key="2">
    <source>
        <dbReference type="Proteomes" id="UP001066276"/>
    </source>
</evidence>
<proteinExistence type="predicted"/>
<comment type="caution">
    <text evidence="1">The sequence shown here is derived from an EMBL/GenBank/DDBJ whole genome shotgun (WGS) entry which is preliminary data.</text>
</comment>
<dbReference type="Proteomes" id="UP001066276">
    <property type="component" value="Chromosome 2_2"/>
</dbReference>
<reference evidence="1" key="1">
    <citation type="journal article" date="2022" name="bioRxiv">
        <title>Sequencing and chromosome-scale assembly of the giantPleurodeles waltlgenome.</title>
        <authorList>
            <person name="Brown T."/>
            <person name="Elewa A."/>
            <person name="Iarovenko S."/>
            <person name="Subramanian E."/>
            <person name="Araus A.J."/>
            <person name="Petzold A."/>
            <person name="Susuki M."/>
            <person name="Suzuki K.-i.T."/>
            <person name="Hayashi T."/>
            <person name="Toyoda A."/>
            <person name="Oliveira C."/>
            <person name="Osipova E."/>
            <person name="Leigh N.D."/>
            <person name="Simon A."/>
            <person name="Yun M.H."/>
        </authorList>
    </citation>
    <scope>NUCLEOTIDE SEQUENCE</scope>
    <source>
        <strain evidence="1">20211129_DDA</strain>
        <tissue evidence="1">Liver</tissue>
    </source>
</reference>